<proteinExistence type="predicted"/>
<dbReference type="EMBL" id="JADCNM010000012">
    <property type="protein sequence ID" value="KAG0460320.1"/>
    <property type="molecule type" value="Genomic_DNA"/>
</dbReference>
<dbReference type="Proteomes" id="UP000639772">
    <property type="component" value="Chromosome 12"/>
</dbReference>
<name>A0A835PXA8_VANPL</name>
<gene>
    <name evidence="2" type="ORF">HPP92_023448</name>
</gene>
<evidence type="ECO:0000313" key="2">
    <source>
        <dbReference type="EMBL" id="KAG0460320.1"/>
    </source>
</evidence>
<dbReference type="OrthoDB" id="786495at2759"/>
<reference evidence="2 3" key="1">
    <citation type="journal article" date="2020" name="Nat. Food">
        <title>A phased Vanilla planifolia genome enables genetic improvement of flavour and production.</title>
        <authorList>
            <person name="Hasing T."/>
            <person name="Tang H."/>
            <person name="Brym M."/>
            <person name="Khazi F."/>
            <person name="Huang T."/>
            <person name="Chambers A.H."/>
        </authorList>
    </citation>
    <scope>NUCLEOTIDE SEQUENCE [LARGE SCALE GENOMIC DNA]</scope>
    <source>
        <tissue evidence="2">Leaf</tissue>
    </source>
</reference>
<protein>
    <recommendedName>
        <fullName evidence="1">STICHEL DnaA-N-like alpha-beta domain-containing protein</fullName>
    </recommendedName>
</protein>
<accession>A0A835PXA8</accession>
<evidence type="ECO:0000313" key="3">
    <source>
        <dbReference type="Proteomes" id="UP000639772"/>
    </source>
</evidence>
<comment type="caution">
    <text evidence="2">The sequence shown here is derived from an EMBL/GenBank/DDBJ whole genome shotgun (WGS) entry which is preliminary data.</text>
</comment>
<dbReference type="InterPro" id="IPR054506">
    <property type="entry name" value="DnaA_N-like_STI"/>
</dbReference>
<evidence type="ECO:0000259" key="1">
    <source>
        <dbReference type="Pfam" id="PF23007"/>
    </source>
</evidence>
<dbReference type="AlphaFoldDB" id="A0A835PXA8"/>
<sequence length="94" mass="10645">MQQYELQQAGSMSTENGILIAFIAFADRCVKLRAERYLSSITNSLEKILKCNVEVRLGLIMDDKWISLVPPPESLVSQKVEKNWVLAKSEKDST</sequence>
<organism evidence="2 3">
    <name type="scientific">Vanilla planifolia</name>
    <name type="common">Vanilla</name>
    <dbReference type="NCBI Taxonomy" id="51239"/>
    <lineage>
        <taxon>Eukaryota</taxon>
        <taxon>Viridiplantae</taxon>
        <taxon>Streptophyta</taxon>
        <taxon>Embryophyta</taxon>
        <taxon>Tracheophyta</taxon>
        <taxon>Spermatophyta</taxon>
        <taxon>Magnoliopsida</taxon>
        <taxon>Liliopsida</taxon>
        <taxon>Asparagales</taxon>
        <taxon>Orchidaceae</taxon>
        <taxon>Vanilloideae</taxon>
        <taxon>Vanilleae</taxon>
        <taxon>Vanilla</taxon>
    </lineage>
</organism>
<feature type="domain" description="STICHEL DnaA-N-like alpha-beta" evidence="1">
    <location>
        <begin position="11"/>
        <end position="59"/>
    </location>
</feature>
<dbReference type="Pfam" id="PF23007">
    <property type="entry name" value="DnaA_N-like_STI"/>
    <property type="match status" value="1"/>
</dbReference>